<name>A0AAV8ZNB6_9CUCU</name>
<keyword evidence="4 5" id="KW-0472">Membrane</keyword>
<feature type="transmembrane region" description="Helical" evidence="5">
    <location>
        <begin position="330"/>
        <end position="352"/>
    </location>
</feature>
<evidence type="ECO:0000313" key="7">
    <source>
        <dbReference type="Proteomes" id="UP001162156"/>
    </source>
</evidence>
<dbReference type="PANTHER" id="PTHR24064">
    <property type="entry name" value="SOLUTE CARRIER FAMILY 22 MEMBER"/>
    <property type="match status" value="1"/>
</dbReference>
<keyword evidence="7" id="KW-1185">Reference proteome</keyword>
<feature type="transmembrane region" description="Helical" evidence="5">
    <location>
        <begin position="453"/>
        <end position="471"/>
    </location>
</feature>
<dbReference type="Gene3D" id="1.20.1250.20">
    <property type="entry name" value="MFS general substrate transporter like domains"/>
    <property type="match status" value="1"/>
</dbReference>
<feature type="transmembrane region" description="Helical" evidence="5">
    <location>
        <begin position="217"/>
        <end position="238"/>
    </location>
</feature>
<feature type="transmembrane region" description="Helical" evidence="5">
    <location>
        <begin position="477"/>
        <end position="500"/>
    </location>
</feature>
<dbReference type="Proteomes" id="UP001162156">
    <property type="component" value="Unassembled WGS sequence"/>
</dbReference>
<feature type="transmembrane region" description="Helical" evidence="5">
    <location>
        <begin position="394"/>
        <end position="411"/>
    </location>
</feature>
<comment type="subcellular location">
    <subcellularLocation>
        <location evidence="1">Membrane</location>
        <topology evidence="1">Multi-pass membrane protein</topology>
    </subcellularLocation>
</comment>
<organism evidence="6 7">
    <name type="scientific">Rhamnusium bicolor</name>
    <dbReference type="NCBI Taxonomy" id="1586634"/>
    <lineage>
        <taxon>Eukaryota</taxon>
        <taxon>Metazoa</taxon>
        <taxon>Ecdysozoa</taxon>
        <taxon>Arthropoda</taxon>
        <taxon>Hexapoda</taxon>
        <taxon>Insecta</taxon>
        <taxon>Pterygota</taxon>
        <taxon>Neoptera</taxon>
        <taxon>Endopterygota</taxon>
        <taxon>Coleoptera</taxon>
        <taxon>Polyphaga</taxon>
        <taxon>Cucujiformia</taxon>
        <taxon>Chrysomeloidea</taxon>
        <taxon>Cerambycidae</taxon>
        <taxon>Lepturinae</taxon>
        <taxon>Rhagiini</taxon>
        <taxon>Rhamnusium</taxon>
    </lineage>
</organism>
<sequence>MSKLTIDASLDAILVQVGDFGKYQIYVFILVCIPVILHSAVHVAYVFTAMDLNYRCEIPACESGSQEYNPPWLINAVPHTDGTPEKCEMYVYNSTEVNNGNCSSSDFDRDRTSRCSSFVYKTHEESIVQEYNLQCGGNLWKLTLVGTINSVGQFSGLFVAGMLSDRQVYINNRALCFFVNKTYGRRVVMVWGMIICAICGFIRTVMPSYELFLLLEYLDAAFSAGTYICGFVLAVELVGPKKRVLTGSLVCCGNALGSIFTATSAWIVQSWRWNIKKGRIEEAKATLRKLARVNGKELTEKTLDALNTVEQEKPENERNQFIQALKSLTLLLRFINCCFCWMVCAFVFYGLSLNSVSLAAGNRYLNFILTALVEIPAQISCTFVLSYFGRRKSVSGSFILSGASCIAFIFIPSDMRVGSLSVYLLGKFAATISFTSIYVLTSEMFPTITRHSFMGACSTFGRFGLMIAPQMPLLADIWTPLPLVCFSGVAIIAGCLTLLFPETLNIKLPDTIEEAENISKPKKKLKETEELTHKNLKL</sequence>
<dbReference type="GO" id="GO:0016020">
    <property type="term" value="C:membrane"/>
    <property type="evidence" value="ECO:0007669"/>
    <property type="project" value="UniProtKB-SubCell"/>
</dbReference>
<comment type="caution">
    <text evidence="6">The sequence shown here is derived from an EMBL/GenBank/DDBJ whole genome shotgun (WGS) entry which is preliminary data.</text>
</comment>
<feature type="transmembrane region" description="Helical" evidence="5">
    <location>
        <begin position="25"/>
        <end position="47"/>
    </location>
</feature>
<keyword evidence="3 5" id="KW-1133">Transmembrane helix</keyword>
<reference evidence="6" key="1">
    <citation type="journal article" date="2023" name="Insect Mol. Biol.">
        <title>Genome sequencing provides insights into the evolution of gene families encoding plant cell wall-degrading enzymes in longhorned beetles.</title>
        <authorList>
            <person name="Shin N.R."/>
            <person name="Okamura Y."/>
            <person name="Kirsch R."/>
            <person name="Pauchet Y."/>
        </authorList>
    </citation>
    <scope>NUCLEOTIDE SEQUENCE</scope>
    <source>
        <strain evidence="6">RBIC_L_NR</strain>
    </source>
</reference>
<dbReference type="InterPro" id="IPR011701">
    <property type="entry name" value="MFS"/>
</dbReference>
<evidence type="ECO:0000256" key="4">
    <source>
        <dbReference type="ARBA" id="ARBA00023136"/>
    </source>
</evidence>
<feature type="transmembrane region" description="Helical" evidence="5">
    <location>
        <begin position="364"/>
        <end position="387"/>
    </location>
</feature>
<dbReference type="GO" id="GO:0022857">
    <property type="term" value="F:transmembrane transporter activity"/>
    <property type="evidence" value="ECO:0007669"/>
    <property type="project" value="InterPro"/>
</dbReference>
<evidence type="ECO:0000313" key="6">
    <source>
        <dbReference type="EMBL" id="KAJ8967441.1"/>
    </source>
</evidence>
<dbReference type="SUPFAM" id="SSF103473">
    <property type="entry name" value="MFS general substrate transporter"/>
    <property type="match status" value="1"/>
</dbReference>
<accession>A0AAV8ZNB6</accession>
<dbReference type="InterPro" id="IPR036259">
    <property type="entry name" value="MFS_trans_sf"/>
</dbReference>
<evidence type="ECO:0000256" key="1">
    <source>
        <dbReference type="ARBA" id="ARBA00004141"/>
    </source>
</evidence>
<feature type="transmembrane region" description="Helical" evidence="5">
    <location>
        <begin position="423"/>
        <end position="441"/>
    </location>
</feature>
<feature type="transmembrane region" description="Helical" evidence="5">
    <location>
        <begin position="187"/>
        <end position="205"/>
    </location>
</feature>
<evidence type="ECO:0000256" key="5">
    <source>
        <dbReference type="SAM" id="Phobius"/>
    </source>
</evidence>
<gene>
    <name evidence="6" type="ORF">NQ314_002889</name>
</gene>
<dbReference type="AlphaFoldDB" id="A0AAV8ZNB6"/>
<dbReference type="CDD" id="cd17317">
    <property type="entry name" value="MFS_SLC22"/>
    <property type="match status" value="1"/>
</dbReference>
<evidence type="ECO:0008006" key="8">
    <source>
        <dbReference type="Google" id="ProtNLM"/>
    </source>
</evidence>
<evidence type="ECO:0000256" key="3">
    <source>
        <dbReference type="ARBA" id="ARBA00022989"/>
    </source>
</evidence>
<protein>
    <recommendedName>
        <fullName evidence="8">Organic cation transporter protein-like</fullName>
    </recommendedName>
</protein>
<proteinExistence type="predicted"/>
<evidence type="ECO:0000256" key="2">
    <source>
        <dbReference type="ARBA" id="ARBA00022692"/>
    </source>
</evidence>
<dbReference type="EMBL" id="JANEYF010000854">
    <property type="protein sequence ID" value="KAJ8967441.1"/>
    <property type="molecule type" value="Genomic_DNA"/>
</dbReference>
<dbReference type="Pfam" id="PF07690">
    <property type="entry name" value="MFS_1"/>
    <property type="match status" value="2"/>
</dbReference>
<keyword evidence="2 5" id="KW-0812">Transmembrane</keyword>